<evidence type="ECO:0000256" key="1">
    <source>
        <dbReference type="SAM" id="SignalP"/>
    </source>
</evidence>
<name>A0A419R216_9SPHN</name>
<organism evidence="3 4">
    <name type="scientific">Tsuneonella suprasediminis</name>
    <dbReference type="NCBI Taxonomy" id="2306996"/>
    <lineage>
        <taxon>Bacteria</taxon>
        <taxon>Pseudomonadati</taxon>
        <taxon>Pseudomonadota</taxon>
        <taxon>Alphaproteobacteria</taxon>
        <taxon>Sphingomonadales</taxon>
        <taxon>Erythrobacteraceae</taxon>
        <taxon>Tsuneonella</taxon>
    </lineage>
</organism>
<feature type="chain" id="PRO_5019479877" evidence="1">
    <location>
        <begin position="21"/>
        <end position="204"/>
    </location>
</feature>
<proteinExistence type="predicted"/>
<dbReference type="OrthoDB" id="7428103at2"/>
<accession>A0A419R216</accession>
<evidence type="ECO:0000313" key="4">
    <source>
        <dbReference type="Proteomes" id="UP000284322"/>
    </source>
</evidence>
<protein>
    <submittedName>
        <fullName evidence="3">DUF4136 domain-containing protein</fullName>
    </submittedName>
</protein>
<dbReference type="Pfam" id="PF13590">
    <property type="entry name" value="DUF4136"/>
    <property type="match status" value="1"/>
</dbReference>
<dbReference type="AlphaFoldDB" id="A0A419R216"/>
<keyword evidence="1" id="KW-0732">Signal</keyword>
<gene>
    <name evidence="3" type="ORF">D6858_08430</name>
</gene>
<evidence type="ECO:0000313" key="3">
    <source>
        <dbReference type="EMBL" id="RJX67961.1"/>
    </source>
</evidence>
<dbReference type="RefSeq" id="WP_120108993.1">
    <property type="nucleotide sequence ID" value="NZ_RAHJ01000018.1"/>
</dbReference>
<dbReference type="InterPro" id="IPR025411">
    <property type="entry name" value="DUF4136"/>
</dbReference>
<dbReference type="EMBL" id="RAHJ01000018">
    <property type="protein sequence ID" value="RJX67961.1"/>
    <property type="molecule type" value="Genomic_DNA"/>
</dbReference>
<comment type="caution">
    <text evidence="3">The sequence shown here is derived from an EMBL/GenBank/DDBJ whole genome shotgun (WGS) entry which is preliminary data.</text>
</comment>
<dbReference type="Proteomes" id="UP000284322">
    <property type="component" value="Unassembled WGS sequence"/>
</dbReference>
<sequence>MRIKPALFAIPALMLSPALAEPVAAAEVEVTRFHTPESLAGAQPGPIALVVGNGFEGSDLEARAWLDAVGAALTEQGFTIDPEATRMARISLTQKVFKDDSSRRNSGVSVGVGVGGGNYGRSSGVNLGVGLGFLLGGKKSREQLATTLEVVFEDAAGTHLWEGRAQTNLKASAKDAQPAKLAPEMAEALFSGFPGESGATIEVK</sequence>
<keyword evidence="4" id="KW-1185">Reference proteome</keyword>
<evidence type="ECO:0000259" key="2">
    <source>
        <dbReference type="Pfam" id="PF13590"/>
    </source>
</evidence>
<feature type="signal peptide" evidence="1">
    <location>
        <begin position="1"/>
        <end position="20"/>
    </location>
</feature>
<feature type="domain" description="DUF4136" evidence="2">
    <location>
        <begin position="57"/>
        <end position="195"/>
    </location>
</feature>
<reference evidence="3 4" key="1">
    <citation type="submission" date="2018-09" db="EMBL/GenBank/DDBJ databases">
        <title>Altererythrobacter sp.Ery1 and Ery12, the genome sequencing of novel strains in genus Alterythrobacter.</title>
        <authorList>
            <person name="Cheng H."/>
            <person name="Wu Y.-H."/>
            <person name="Fang C."/>
            <person name="Xu X.-W."/>
        </authorList>
    </citation>
    <scope>NUCLEOTIDE SEQUENCE [LARGE SCALE GENOMIC DNA]</scope>
    <source>
        <strain evidence="3 4">Ery12</strain>
    </source>
</reference>